<dbReference type="Proteomes" id="UP000250462">
    <property type="component" value="Unassembled WGS sequence"/>
</dbReference>
<dbReference type="InterPro" id="IPR052523">
    <property type="entry name" value="Trichothecene_AcTrans"/>
</dbReference>
<dbReference type="CDD" id="cd04301">
    <property type="entry name" value="NAT_SF"/>
    <property type="match status" value="1"/>
</dbReference>
<name>A0A329R2R1_9ACTN</name>
<dbReference type="InterPro" id="IPR016181">
    <property type="entry name" value="Acyl_CoA_acyltransferase"/>
</dbReference>
<dbReference type="EMBL" id="QMIG01000001">
    <property type="protein sequence ID" value="RAW18857.1"/>
    <property type="molecule type" value="Genomic_DNA"/>
</dbReference>
<dbReference type="Gene3D" id="3.40.630.30">
    <property type="match status" value="1"/>
</dbReference>
<dbReference type="InterPro" id="IPR000182">
    <property type="entry name" value="GNAT_dom"/>
</dbReference>
<comment type="caution">
    <text evidence="2">The sequence shown here is derived from an EMBL/GenBank/DDBJ whole genome shotgun (WGS) entry which is preliminary data.</text>
</comment>
<dbReference type="GO" id="GO:0016747">
    <property type="term" value="F:acyltransferase activity, transferring groups other than amino-acyl groups"/>
    <property type="evidence" value="ECO:0007669"/>
    <property type="project" value="InterPro"/>
</dbReference>
<gene>
    <name evidence="2" type="ORF">DPM12_02030</name>
</gene>
<organism evidence="2 3">
    <name type="scientific">Phytoactinopolyspora halophila</name>
    <dbReference type="NCBI Taxonomy" id="1981511"/>
    <lineage>
        <taxon>Bacteria</taxon>
        <taxon>Bacillati</taxon>
        <taxon>Actinomycetota</taxon>
        <taxon>Actinomycetes</taxon>
        <taxon>Jiangellales</taxon>
        <taxon>Jiangellaceae</taxon>
        <taxon>Phytoactinopolyspora</taxon>
    </lineage>
</organism>
<dbReference type="SUPFAM" id="SSF55729">
    <property type="entry name" value="Acyl-CoA N-acyltransferases (Nat)"/>
    <property type="match status" value="1"/>
</dbReference>
<dbReference type="PROSITE" id="PS51186">
    <property type="entry name" value="GNAT"/>
    <property type="match status" value="1"/>
</dbReference>
<dbReference type="Pfam" id="PF00583">
    <property type="entry name" value="Acetyltransf_1"/>
    <property type="match status" value="1"/>
</dbReference>
<proteinExistence type="predicted"/>
<accession>A0A329R2R1</accession>
<keyword evidence="3" id="KW-1185">Reference proteome</keyword>
<feature type="domain" description="N-acetyltransferase" evidence="1">
    <location>
        <begin position="10"/>
        <end position="205"/>
    </location>
</feature>
<reference evidence="2 3" key="1">
    <citation type="submission" date="2018-06" db="EMBL/GenBank/DDBJ databases">
        <title>Phytoactinopolyspora halophila sp. nov., a novel halophilic actinomycete isolated from a saline soil in China.</title>
        <authorList>
            <person name="Tang S.-K."/>
        </authorList>
    </citation>
    <scope>NUCLEOTIDE SEQUENCE [LARGE SCALE GENOMIC DNA]</scope>
    <source>
        <strain evidence="2 3">YIM 96934</strain>
    </source>
</reference>
<dbReference type="PANTHER" id="PTHR42791">
    <property type="entry name" value="GNAT FAMILY ACETYLTRANSFERASE"/>
    <property type="match status" value="1"/>
</dbReference>
<keyword evidence="2" id="KW-0808">Transferase</keyword>
<evidence type="ECO:0000313" key="2">
    <source>
        <dbReference type="EMBL" id="RAW18857.1"/>
    </source>
</evidence>
<protein>
    <submittedName>
        <fullName evidence="2">N-acetyltransferase</fullName>
    </submittedName>
</protein>
<dbReference type="AlphaFoldDB" id="A0A329R2R1"/>
<sequence>MISVRCSKINHVQHATAGDLPAIRSILARAYTSDPLMRWIFPDDEHRLESTAAWLGVLAERYFATGSITTDGAPTPHAVAVWQLPGGSAPPDGSLPTAGGLLAALIGTERAGAVGNGLRAIQSVTPSHPFAYLQFLAVHPDWQRRGHGTALLRAGLDEARRRGLPVQLETTNPENVPFYRAHGFEVTSTLDLPPDGPTLWAMSHYPGDTTNQ</sequence>
<evidence type="ECO:0000259" key="1">
    <source>
        <dbReference type="PROSITE" id="PS51186"/>
    </source>
</evidence>
<dbReference type="PANTHER" id="PTHR42791:SF1">
    <property type="entry name" value="N-ACETYLTRANSFERASE DOMAIN-CONTAINING PROTEIN"/>
    <property type="match status" value="1"/>
</dbReference>
<evidence type="ECO:0000313" key="3">
    <source>
        <dbReference type="Proteomes" id="UP000250462"/>
    </source>
</evidence>